<evidence type="ECO:0000313" key="9">
    <source>
        <dbReference type="Proteomes" id="UP000242850"/>
    </source>
</evidence>
<dbReference type="AlphaFoldDB" id="A0A1H5SKG8"/>
<dbReference type="SFLD" id="SFLDS00029">
    <property type="entry name" value="Radical_SAM"/>
    <property type="match status" value="1"/>
</dbReference>
<dbReference type="GO" id="GO:0051539">
    <property type="term" value="F:4 iron, 4 sulfur cluster binding"/>
    <property type="evidence" value="ECO:0007669"/>
    <property type="project" value="UniProtKB-KW"/>
</dbReference>
<sequence length="587" mass="67588">MKKRGWNELDFIFVTGDAYVDHPSFGHAIITRLLESLGFKVGIISQPNWKTADDFIKLGKPKIAFLVSSGNIDSMVNHYTVNKKRRSEDVYSPGGKANLRPDRAVIVYCNKLREYFKDVPIIIGGIEVSLRRFAHYDYWDDKVRRSILLDSNADLLVYGMGEKQILEIANLISYGKKITEIKNINGTCYVTKDISNLTDYIEIPSFEEVSKDKLKYAEAFKIQYQEQDPIKGKTLVQKHGNLYVVQNPPAKPLTVEEMDFIYSLPYTRTYHPIYKKYGGVPALKEVEFSIVSHRGCFGGCSFCALHFHQGRIIQKRSKESIIEEAKKLINLPNFKGYIHDVGGPTANFRNPSCKKQLKEGVCKNRQCLFPTPCPNLEVNHDEYLNILREIRKLPKVKKVFIRSGIRYDYVLLDKNDKFLIEVIKNHISGQLKVAPEHVCDKVLKVMGKPPRKLYDKFVKKYFDLNKKFGLKQYLVPYLMSSHPGSDLKAAIELAEYIRDMGYNPEQVQDFYPTPGSLSTTIYYTGINPLTGEKIYVPKDPEEKKMQRALLQFKDPKNYDLVYKALIKAKRTDLIGFDKKCLIPPKRR</sequence>
<name>A0A1H5SKG8_9CLOT</name>
<evidence type="ECO:0000256" key="4">
    <source>
        <dbReference type="ARBA" id="ARBA00023004"/>
    </source>
</evidence>
<dbReference type="SUPFAM" id="SSF102114">
    <property type="entry name" value="Radical SAM enzymes"/>
    <property type="match status" value="1"/>
</dbReference>
<evidence type="ECO:0000256" key="6">
    <source>
        <dbReference type="HAMAP-Rule" id="MF_01251"/>
    </source>
</evidence>
<dbReference type="InterPro" id="IPR024560">
    <property type="entry name" value="UPF0313_C"/>
</dbReference>
<dbReference type="Gene3D" id="3.80.30.20">
    <property type="entry name" value="tm_1862 like domain"/>
    <property type="match status" value="1"/>
</dbReference>
<keyword evidence="2 6" id="KW-0949">S-adenosyl-L-methionine</keyword>
<dbReference type="InterPro" id="IPR058240">
    <property type="entry name" value="rSAM_sf"/>
</dbReference>
<feature type="binding site" evidence="6">
    <location>
        <position position="296"/>
    </location>
    <ligand>
        <name>[4Fe-4S] cluster</name>
        <dbReference type="ChEBI" id="CHEBI:49883"/>
        <note>4Fe-4S-S-AdoMet</note>
    </ligand>
</feature>
<dbReference type="SFLD" id="SFLDG01082">
    <property type="entry name" value="B12-binding_domain_containing"/>
    <property type="match status" value="1"/>
</dbReference>
<protein>
    <submittedName>
        <fullName evidence="8">Uncharacterized radical SAM protein YgiQ</fullName>
    </submittedName>
</protein>
<feature type="binding site" evidence="6">
    <location>
        <position position="300"/>
    </location>
    <ligand>
        <name>[4Fe-4S] cluster</name>
        <dbReference type="ChEBI" id="CHEBI:49883"/>
        <note>4Fe-4S-S-AdoMet</note>
    </ligand>
</feature>
<organism evidence="8 9">
    <name type="scientific">Caloramator fervidus</name>
    <dbReference type="NCBI Taxonomy" id="29344"/>
    <lineage>
        <taxon>Bacteria</taxon>
        <taxon>Bacillati</taxon>
        <taxon>Bacillota</taxon>
        <taxon>Clostridia</taxon>
        <taxon>Eubacteriales</taxon>
        <taxon>Clostridiaceae</taxon>
        <taxon>Caloramator</taxon>
    </lineage>
</organism>
<evidence type="ECO:0000256" key="3">
    <source>
        <dbReference type="ARBA" id="ARBA00022723"/>
    </source>
</evidence>
<accession>A0A1H5SKG8</accession>
<dbReference type="EMBL" id="FNUK01000003">
    <property type="protein sequence ID" value="SEF50944.1"/>
    <property type="molecule type" value="Genomic_DNA"/>
</dbReference>
<dbReference type="InterPro" id="IPR007197">
    <property type="entry name" value="rSAM"/>
</dbReference>
<dbReference type="HAMAP" id="MF_01251">
    <property type="entry name" value="UPF0313"/>
    <property type="match status" value="1"/>
</dbReference>
<dbReference type="GO" id="GO:0003824">
    <property type="term" value="F:catalytic activity"/>
    <property type="evidence" value="ECO:0007669"/>
    <property type="project" value="InterPro"/>
</dbReference>
<keyword evidence="9" id="KW-1185">Reference proteome</keyword>
<dbReference type="PROSITE" id="PS51918">
    <property type="entry name" value="RADICAL_SAM"/>
    <property type="match status" value="1"/>
</dbReference>
<comment type="cofactor">
    <cofactor evidence="6">
        <name>[4Fe-4S] cluster</name>
        <dbReference type="ChEBI" id="CHEBI:49883"/>
    </cofactor>
    <text evidence="6">Binds 1 [4Fe-4S] cluster. The cluster is coordinated with 3 cysteines and an exchangeable S-adenosyl-L-methionine.</text>
</comment>
<evidence type="ECO:0000259" key="7">
    <source>
        <dbReference type="PROSITE" id="PS51918"/>
    </source>
</evidence>
<feature type="binding site" evidence="6">
    <location>
        <position position="303"/>
    </location>
    <ligand>
        <name>[4Fe-4S] cluster</name>
        <dbReference type="ChEBI" id="CHEBI:49883"/>
        <note>4Fe-4S-S-AdoMet</note>
    </ligand>
</feature>
<evidence type="ECO:0000256" key="5">
    <source>
        <dbReference type="ARBA" id="ARBA00023014"/>
    </source>
</evidence>
<reference evidence="9" key="1">
    <citation type="submission" date="2016-10" db="EMBL/GenBank/DDBJ databases">
        <authorList>
            <person name="Varghese N."/>
            <person name="Submissions S."/>
        </authorList>
    </citation>
    <scope>NUCLEOTIDE SEQUENCE [LARGE SCALE GENOMIC DNA]</scope>
    <source>
        <strain evidence="9">DSM 5463</strain>
    </source>
</reference>
<keyword evidence="1 6" id="KW-0004">4Fe-4S</keyword>
<gene>
    <name evidence="8" type="ORF">SAMN05660865_00385</name>
</gene>
<dbReference type="InterPro" id="IPR023404">
    <property type="entry name" value="rSAM_horseshoe"/>
</dbReference>
<dbReference type="GO" id="GO:0005506">
    <property type="term" value="F:iron ion binding"/>
    <property type="evidence" value="ECO:0007669"/>
    <property type="project" value="UniProtKB-UniRule"/>
</dbReference>
<keyword evidence="4 6" id="KW-0408">Iron</keyword>
<dbReference type="NCBIfam" id="TIGR03904">
    <property type="entry name" value="SAM_YgiQ"/>
    <property type="match status" value="1"/>
</dbReference>
<proteinExistence type="inferred from homology"/>
<evidence type="ECO:0000313" key="8">
    <source>
        <dbReference type="EMBL" id="SEF50944.1"/>
    </source>
</evidence>
<keyword evidence="3 6" id="KW-0479">Metal-binding</keyword>
<dbReference type="InterPro" id="IPR013704">
    <property type="entry name" value="UPF0313_N"/>
</dbReference>
<dbReference type="Pfam" id="PF08497">
    <property type="entry name" value="Radical_SAM_N"/>
    <property type="match status" value="1"/>
</dbReference>
<evidence type="ECO:0000256" key="2">
    <source>
        <dbReference type="ARBA" id="ARBA00022691"/>
    </source>
</evidence>
<dbReference type="SMART" id="SM00729">
    <property type="entry name" value="Elp3"/>
    <property type="match status" value="1"/>
</dbReference>
<keyword evidence="5 6" id="KW-0411">Iron-sulfur</keyword>
<feature type="domain" description="Radical SAM core" evidence="7">
    <location>
        <begin position="282"/>
        <end position="553"/>
    </location>
</feature>
<dbReference type="Pfam" id="PF04055">
    <property type="entry name" value="Radical_SAM"/>
    <property type="match status" value="1"/>
</dbReference>
<dbReference type="Proteomes" id="UP000242850">
    <property type="component" value="Unassembled WGS sequence"/>
</dbReference>
<evidence type="ECO:0000256" key="1">
    <source>
        <dbReference type="ARBA" id="ARBA00022485"/>
    </source>
</evidence>
<dbReference type="SFLD" id="SFLDG01069">
    <property type="entry name" value="UPF0313"/>
    <property type="match status" value="1"/>
</dbReference>
<dbReference type="PANTHER" id="PTHR32331:SF0">
    <property type="entry name" value="UPF0313 PROTEIN YGIQ"/>
    <property type="match status" value="1"/>
</dbReference>
<dbReference type="InterPro" id="IPR006638">
    <property type="entry name" value="Elp3/MiaA/NifB-like_rSAM"/>
</dbReference>
<dbReference type="Pfam" id="PF11842">
    <property type="entry name" value="DUF3362"/>
    <property type="match status" value="1"/>
</dbReference>
<dbReference type="InterPro" id="IPR022946">
    <property type="entry name" value="UPF0313"/>
</dbReference>
<comment type="similarity">
    <text evidence="6">Belongs to the UPF0313 family.</text>
</comment>
<dbReference type="PANTHER" id="PTHR32331">
    <property type="entry name" value="UPF0313 PROTEIN YGIQ"/>
    <property type="match status" value="1"/>
</dbReference>